<sequence length="178" mass="19463">MGIKILEKCCCFDLKTGVLVIGILSIAVSIGGLIEAPISYSQACSGTRTPDNDDNCATASSTLGASISSEVIGIILMGLMIYGSQRESYGLMLPIIILQAIGIFLIFLFVWYLTIIFFIVSFGSGLLFMILANQGLGQCLRDNEKLRQEVTALKQHVQRLQRENDQLRKVNVVVSNIN</sequence>
<dbReference type="EMBL" id="CAJNRD030001114">
    <property type="protein sequence ID" value="CAG5074202.1"/>
    <property type="molecule type" value="Genomic_DNA"/>
</dbReference>
<evidence type="ECO:0000313" key="3">
    <source>
        <dbReference type="EMBL" id="CAG5074202.1"/>
    </source>
</evidence>
<evidence type="ECO:0000256" key="2">
    <source>
        <dbReference type="SAM" id="Phobius"/>
    </source>
</evidence>
<evidence type="ECO:0000256" key="1">
    <source>
        <dbReference type="SAM" id="Coils"/>
    </source>
</evidence>
<name>A0A8J2E5T4_COTCN</name>
<reference evidence="3" key="1">
    <citation type="submission" date="2021-04" db="EMBL/GenBank/DDBJ databases">
        <authorList>
            <person name="Chebbi M.A.C M."/>
        </authorList>
    </citation>
    <scope>NUCLEOTIDE SEQUENCE</scope>
</reference>
<gene>
    <name evidence="3" type="ORF">HICCMSTLAB_LOCUS959</name>
</gene>
<dbReference type="Proteomes" id="UP000786811">
    <property type="component" value="Unassembled WGS sequence"/>
</dbReference>
<keyword evidence="2" id="KW-0472">Membrane</keyword>
<dbReference type="AlphaFoldDB" id="A0A8J2E5T4"/>
<keyword evidence="1" id="KW-0175">Coiled coil</keyword>
<feature type="coiled-coil region" evidence="1">
    <location>
        <begin position="143"/>
        <end position="170"/>
    </location>
</feature>
<keyword evidence="2" id="KW-0812">Transmembrane</keyword>
<proteinExistence type="predicted"/>
<protein>
    <submittedName>
        <fullName evidence="3">Uncharacterized protein</fullName>
    </submittedName>
</protein>
<feature type="transmembrane region" description="Helical" evidence="2">
    <location>
        <begin position="89"/>
        <end position="109"/>
    </location>
</feature>
<organism evidence="3 4">
    <name type="scientific">Cotesia congregata</name>
    <name type="common">Parasitoid wasp</name>
    <name type="synonym">Apanteles congregatus</name>
    <dbReference type="NCBI Taxonomy" id="51543"/>
    <lineage>
        <taxon>Eukaryota</taxon>
        <taxon>Metazoa</taxon>
        <taxon>Ecdysozoa</taxon>
        <taxon>Arthropoda</taxon>
        <taxon>Hexapoda</taxon>
        <taxon>Insecta</taxon>
        <taxon>Pterygota</taxon>
        <taxon>Neoptera</taxon>
        <taxon>Endopterygota</taxon>
        <taxon>Hymenoptera</taxon>
        <taxon>Apocrita</taxon>
        <taxon>Ichneumonoidea</taxon>
        <taxon>Braconidae</taxon>
        <taxon>Microgastrinae</taxon>
        <taxon>Cotesia</taxon>
    </lineage>
</organism>
<keyword evidence="2" id="KW-1133">Transmembrane helix</keyword>
<feature type="transmembrane region" description="Helical" evidence="2">
    <location>
        <begin position="115"/>
        <end position="132"/>
    </location>
</feature>
<dbReference type="OrthoDB" id="8190053at2759"/>
<comment type="caution">
    <text evidence="3">The sequence shown here is derived from an EMBL/GenBank/DDBJ whole genome shotgun (WGS) entry which is preliminary data.</text>
</comment>
<accession>A0A8J2E5T4</accession>
<feature type="transmembrane region" description="Helical" evidence="2">
    <location>
        <begin position="12"/>
        <end position="34"/>
    </location>
</feature>
<keyword evidence="4" id="KW-1185">Reference proteome</keyword>
<feature type="transmembrane region" description="Helical" evidence="2">
    <location>
        <begin position="63"/>
        <end position="82"/>
    </location>
</feature>
<evidence type="ECO:0000313" key="4">
    <source>
        <dbReference type="Proteomes" id="UP000786811"/>
    </source>
</evidence>